<gene>
    <name evidence="3" type="ORF">CYNAS_LOCUS10311</name>
</gene>
<accession>A0AA36GUG1</accession>
<dbReference type="SMART" id="SM00233">
    <property type="entry name" value="PH"/>
    <property type="match status" value="1"/>
</dbReference>
<evidence type="ECO:0000259" key="2">
    <source>
        <dbReference type="PROSITE" id="PS50003"/>
    </source>
</evidence>
<dbReference type="InterPro" id="IPR047234">
    <property type="entry name" value="GRAF_fam"/>
</dbReference>
<dbReference type="Gene3D" id="2.30.29.30">
    <property type="entry name" value="Pleckstrin-homology domain (PH domain)/Phosphotyrosine-binding domain (PTB)"/>
    <property type="match status" value="1"/>
</dbReference>
<dbReference type="Pfam" id="PF16746">
    <property type="entry name" value="BAR_3"/>
    <property type="match status" value="1"/>
</dbReference>
<sequence length="521" mass="60614">MVLEPIEFSECYGDTPWFRQSLYQHEVALDNTMKNMKNIESQCRKLIASTKKLSVAQREFADTLKEMNIEVEHSAADSEKAFDKCLHKFGQVVGEVEVERMQLLDKAEFECLKRLERFREDDAKKVLQEEKKKYAKEAKKFQQNQNKYLSMKTERAKDFREADIQMNRQQEEFRKASLQYAADLKLFQGKMQFEFLDTLSTFLNAWMNFYHAGNAIQESLRPFVVDVKDEVSKAKERYTKLASETPDITEDMLQNGPRRASLVNDTRFEFASCGSRRPIKEGYVNVQEKKKWTKYYGVYTQESRMLTLVPIKQASKADLNEVLETSTSYKVLQRERAPYDRVQKRFCIDVTVGELIDGLVLQALSEEDCREWVDAMDENQIVINMKKSRSEAGRLPAGTVLPPPPGRTAPDPFAVDWESREARRGGVQYDEPETSTAHGRREPENFVGRTPVYAAEEPREPHFQAPIREFEETLHESYAKATEPQTKNVKETVYYEELLWPAEELRYLPLPSSVTDYEESF</sequence>
<evidence type="ECO:0000256" key="1">
    <source>
        <dbReference type="SAM" id="MobiDB-lite"/>
    </source>
</evidence>
<dbReference type="InterPro" id="IPR027267">
    <property type="entry name" value="AH/BAR_dom_sf"/>
</dbReference>
<dbReference type="Proteomes" id="UP001176961">
    <property type="component" value="Unassembled WGS sequence"/>
</dbReference>
<evidence type="ECO:0000313" key="4">
    <source>
        <dbReference type="Proteomes" id="UP001176961"/>
    </source>
</evidence>
<comment type="caution">
    <text evidence="3">The sequence shown here is derived from an EMBL/GenBank/DDBJ whole genome shotgun (WGS) entry which is preliminary data.</text>
</comment>
<dbReference type="GO" id="GO:0005737">
    <property type="term" value="C:cytoplasm"/>
    <property type="evidence" value="ECO:0007669"/>
    <property type="project" value="InterPro"/>
</dbReference>
<organism evidence="3 4">
    <name type="scientific">Cylicocyclus nassatus</name>
    <name type="common">Nematode worm</name>
    <dbReference type="NCBI Taxonomy" id="53992"/>
    <lineage>
        <taxon>Eukaryota</taxon>
        <taxon>Metazoa</taxon>
        <taxon>Ecdysozoa</taxon>
        <taxon>Nematoda</taxon>
        <taxon>Chromadorea</taxon>
        <taxon>Rhabditida</taxon>
        <taxon>Rhabditina</taxon>
        <taxon>Rhabditomorpha</taxon>
        <taxon>Strongyloidea</taxon>
        <taxon>Strongylidae</taxon>
        <taxon>Cylicocyclus</taxon>
    </lineage>
</organism>
<feature type="region of interest" description="Disordered" evidence="1">
    <location>
        <begin position="421"/>
        <end position="443"/>
    </location>
</feature>
<dbReference type="GO" id="GO:0005096">
    <property type="term" value="F:GTPase activator activity"/>
    <property type="evidence" value="ECO:0007669"/>
    <property type="project" value="InterPro"/>
</dbReference>
<dbReference type="PROSITE" id="PS50003">
    <property type="entry name" value="PH_DOMAIN"/>
    <property type="match status" value="1"/>
</dbReference>
<evidence type="ECO:0000313" key="3">
    <source>
        <dbReference type="EMBL" id="CAJ0598328.1"/>
    </source>
</evidence>
<dbReference type="PANTHER" id="PTHR12552:SF1">
    <property type="entry name" value="RHO GTPASE-ACTIVATING PROTEIN GRAF"/>
    <property type="match status" value="1"/>
</dbReference>
<feature type="domain" description="PH" evidence="2">
    <location>
        <begin position="277"/>
        <end position="381"/>
    </location>
</feature>
<dbReference type="InterPro" id="IPR011993">
    <property type="entry name" value="PH-like_dom_sf"/>
</dbReference>
<dbReference type="InterPro" id="IPR001849">
    <property type="entry name" value="PH_domain"/>
</dbReference>
<name>A0AA36GUG1_CYLNA</name>
<proteinExistence type="predicted"/>
<dbReference type="InterPro" id="IPR004148">
    <property type="entry name" value="BAR_dom"/>
</dbReference>
<dbReference type="SUPFAM" id="SSF50729">
    <property type="entry name" value="PH domain-like"/>
    <property type="match status" value="1"/>
</dbReference>
<dbReference type="PANTHER" id="PTHR12552">
    <property type="entry name" value="OLIGOPHRENIN 1"/>
    <property type="match status" value="1"/>
</dbReference>
<reference evidence="3" key="1">
    <citation type="submission" date="2023-07" db="EMBL/GenBank/DDBJ databases">
        <authorList>
            <consortium name="CYATHOMIX"/>
        </authorList>
    </citation>
    <scope>NUCLEOTIDE SEQUENCE</scope>
    <source>
        <strain evidence="3">N/A</strain>
    </source>
</reference>
<dbReference type="EMBL" id="CATQJL010000223">
    <property type="protein sequence ID" value="CAJ0598328.1"/>
    <property type="molecule type" value="Genomic_DNA"/>
</dbReference>
<dbReference type="Pfam" id="PF00169">
    <property type="entry name" value="PH"/>
    <property type="match status" value="1"/>
</dbReference>
<dbReference type="AlphaFoldDB" id="A0AA36GUG1"/>
<dbReference type="Gene3D" id="1.20.1270.60">
    <property type="entry name" value="Arfaptin homology (AH) domain/BAR domain"/>
    <property type="match status" value="1"/>
</dbReference>
<dbReference type="SUPFAM" id="SSF103657">
    <property type="entry name" value="BAR/IMD domain-like"/>
    <property type="match status" value="1"/>
</dbReference>
<keyword evidence="4" id="KW-1185">Reference proteome</keyword>
<protein>
    <recommendedName>
        <fullName evidence="2">PH domain-containing protein</fullName>
    </recommendedName>
</protein>